<evidence type="ECO:0000256" key="2">
    <source>
        <dbReference type="ARBA" id="ARBA00023125"/>
    </source>
</evidence>
<dbReference type="Pfam" id="PF00440">
    <property type="entry name" value="TetR_N"/>
    <property type="match status" value="1"/>
</dbReference>
<dbReference type="Gene3D" id="1.10.357.10">
    <property type="entry name" value="Tetracycline Repressor, domain 2"/>
    <property type="match status" value="1"/>
</dbReference>
<reference evidence="6" key="1">
    <citation type="submission" date="2018-08" db="EMBL/GenBank/DDBJ databases">
        <authorList>
            <person name="Jin W."/>
            <person name="Wang H."/>
            <person name="Yang Y."/>
            <person name="Li M."/>
            <person name="Liu J."/>
        </authorList>
    </citation>
    <scope>NUCLEOTIDE SEQUENCE</scope>
    <source>
        <strain evidence="6">AESS21</strain>
    </source>
</reference>
<dbReference type="InterPro" id="IPR036271">
    <property type="entry name" value="Tet_transcr_reg_TetR-rel_C_sf"/>
</dbReference>
<feature type="domain" description="HTH tetR-type" evidence="5">
    <location>
        <begin position="1"/>
        <end position="50"/>
    </location>
</feature>
<sequence>MQLYWDKGFERTSMADLVKATGMAKPGLYANLGDKEQIFQQALEHYDETVVCPMLEKLLSPSTPLKEALRQSLSGMMHSLRGSGLPMGCFVINSTFECTGEKDRISEYLAQMNAKRRDAYLERLDHAKADGELSKGADTLALANFFTGQSAAIGAMARSGLPLSELDAMVEVALSALPED</sequence>
<evidence type="ECO:0000313" key="7">
    <source>
        <dbReference type="Proteomes" id="UP000705379"/>
    </source>
</evidence>
<keyword evidence="1" id="KW-0805">Transcription regulation</keyword>
<name>A0A944GTW0_9HYPH</name>
<protein>
    <submittedName>
        <fullName evidence="6">TetR/AcrR family transcriptional regulator</fullName>
    </submittedName>
</protein>
<accession>A0A944GTW0</accession>
<evidence type="ECO:0000313" key="6">
    <source>
        <dbReference type="EMBL" id="MBS8260890.1"/>
    </source>
</evidence>
<dbReference type="GO" id="GO:0003677">
    <property type="term" value="F:DNA binding"/>
    <property type="evidence" value="ECO:0007669"/>
    <property type="project" value="UniProtKB-UniRule"/>
</dbReference>
<dbReference type="InterPro" id="IPR001647">
    <property type="entry name" value="HTH_TetR"/>
</dbReference>
<dbReference type="AlphaFoldDB" id="A0A944GTW0"/>
<dbReference type="Pfam" id="PF16925">
    <property type="entry name" value="TetR_C_13"/>
    <property type="match status" value="1"/>
</dbReference>
<reference evidence="6" key="2">
    <citation type="journal article" date="2021" name="Microorganisms">
        <title>Bacterial Dimethylsulfoniopropionate Biosynthesis in the East China Sea.</title>
        <authorList>
            <person name="Liu J."/>
            <person name="Zhang Y."/>
            <person name="Liu J."/>
            <person name="Zhong H."/>
            <person name="Williams B.T."/>
            <person name="Zheng Y."/>
            <person name="Curson A.R.J."/>
            <person name="Sun C."/>
            <person name="Sun H."/>
            <person name="Song D."/>
            <person name="Wagner Mackenzie B."/>
            <person name="Bermejo Martinez A."/>
            <person name="Todd J.D."/>
            <person name="Zhang X.H."/>
        </authorList>
    </citation>
    <scope>NUCLEOTIDE SEQUENCE</scope>
    <source>
        <strain evidence="6">AESS21</strain>
    </source>
</reference>
<evidence type="ECO:0000256" key="1">
    <source>
        <dbReference type="ARBA" id="ARBA00023015"/>
    </source>
</evidence>
<dbReference type="Proteomes" id="UP000705379">
    <property type="component" value="Unassembled WGS sequence"/>
</dbReference>
<evidence type="ECO:0000259" key="5">
    <source>
        <dbReference type="PROSITE" id="PS50977"/>
    </source>
</evidence>
<evidence type="ECO:0000256" key="3">
    <source>
        <dbReference type="ARBA" id="ARBA00023163"/>
    </source>
</evidence>
<dbReference type="PROSITE" id="PS50977">
    <property type="entry name" value="HTH_TETR_2"/>
    <property type="match status" value="1"/>
</dbReference>
<keyword evidence="3" id="KW-0804">Transcription</keyword>
<dbReference type="SUPFAM" id="SSF46689">
    <property type="entry name" value="Homeodomain-like"/>
    <property type="match status" value="1"/>
</dbReference>
<comment type="caution">
    <text evidence="6">The sequence shown here is derived from an EMBL/GenBank/DDBJ whole genome shotgun (WGS) entry which is preliminary data.</text>
</comment>
<dbReference type="InterPro" id="IPR011075">
    <property type="entry name" value="TetR_C"/>
</dbReference>
<dbReference type="InterPro" id="IPR009057">
    <property type="entry name" value="Homeodomain-like_sf"/>
</dbReference>
<gene>
    <name evidence="6" type="ORF">DYI23_11715</name>
</gene>
<dbReference type="SUPFAM" id="SSF48498">
    <property type="entry name" value="Tetracyclin repressor-like, C-terminal domain"/>
    <property type="match status" value="1"/>
</dbReference>
<keyword evidence="2 4" id="KW-0238">DNA-binding</keyword>
<dbReference type="Gene3D" id="1.10.10.60">
    <property type="entry name" value="Homeodomain-like"/>
    <property type="match status" value="1"/>
</dbReference>
<proteinExistence type="predicted"/>
<feature type="DNA-binding region" description="H-T-H motif" evidence="4">
    <location>
        <begin position="13"/>
        <end position="32"/>
    </location>
</feature>
<dbReference type="PANTHER" id="PTHR47506">
    <property type="entry name" value="TRANSCRIPTIONAL REGULATORY PROTEIN"/>
    <property type="match status" value="1"/>
</dbReference>
<dbReference type="EMBL" id="QTKU01000002">
    <property type="protein sequence ID" value="MBS8260890.1"/>
    <property type="molecule type" value="Genomic_DNA"/>
</dbReference>
<dbReference type="RefSeq" id="WP_213216338.1">
    <property type="nucleotide sequence ID" value="NZ_QTKU01000002.1"/>
</dbReference>
<dbReference type="PANTHER" id="PTHR47506:SF1">
    <property type="entry name" value="HTH-TYPE TRANSCRIPTIONAL REGULATOR YJDC"/>
    <property type="match status" value="1"/>
</dbReference>
<evidence type="ECO:0000256" key="4">
    <source>
        <dbReference type="PROSITE-ProRule" id="PRU00335"/>
    </source>
</evidence>
<organism evidence="6 7">
    <name type="scientific">Roseibium polysiphoniae</name>
    <dbReference type="NCBI Taxonomy" id="2571221"/>
    <lineage>
        <taxon>Bacteria</taxon>
        <taxon>Pseudomonadati</taxon>
        <taxon>Pseudomonadota</taxon>
        <taxon>Alphaproteobacteria</taxon>
        <taxon>Hyphomicrobiales</taxon>
        <taxon>Stappiaceae</taxon>
        <taxon>Roseibium</taxon>
    </lineage>
</organism>